<feature type="binding site" evidence="6">
    <location>
        <position position="778"/>
    </location>
    <ligand>
        <name>Zn(2+)</name>
        <dbReference type="ChEBI" id="CHEBI:29105"/>
    </ligand>
</feature>
<evidence type="ECO:0000256" key="6">
    <source>
        <dbReference type="HAMAP-Rule" id="MF_01871"/>
    </source>
</evidence>
<organism evidence="7 8">
    <name type="scientific">Polyangium fumosum</name>
    <dbReference type="NCBI Taxonomy" id="889272"/>
    <lineage>
        <taxon>Bacteria</taxon>
        <taxon>Pseudomonadati</taxon>
        <taxon>Myxococcota</taxon>
        <taxon>Polyangia</taxon>
        <taxon>Polyangiales</taxon>
        <taxon>Polyangiaceae</taxon>
        <taxon>Polyangium</taxon>
    </lineage>
</organism>
<proteinExistence type="inferred from homology"/>
<comment type="subcellular location">
    <subcellularLocation>
        <location evidence="6">Cell membrane</location>
        <topology evidence="6">Peripheral membrane protein</topology>
    </subcellularLocation>
</comment>
<dbReference type="RefSeq" id="WP_136932599.1">
    <property type="nucleotide sequence ID" value="NZ_SSMQ01000038.1"/>
</dbReference>
<keyword evidence="5 6" id="KW-0472">Membrane</keyword>
<name>A0A4U1J3F6_9BACT</name>
<comment type="subunit">
    <text evidence="6">Forms a complex with DabB.</text>
</comment>
<evidence type="ECO:0000256" key="1">
    <source>
        <dbReference type="ARBA" id="ARBA00022448"/>
    </source>
</evidence>
<keyword evidence="3 6" id="KW-0479">Metal-binding</keyword>
<evidence type="ECO:0000313" key="8">
    <source>
        <dbReference type="Proteomes" id="UP000309215"/>
    </source>
</evidence>
<dbReference type="GO" id="GO:0005886">
    <property type="term" value="C:plasma membrane"/>
    <property type="evidence" value="ECO:0007669"/>
    <property type="project" value="UniProtKB-SubCell"/>
</dbReference>
<evidence type="ECO:0000256" key="3">
    <source>
        <dbReference type="ARBA" id="ARBA00022723"/>
    </source>
</evidence>
<keyword evidence="4 6" id="KW-0862">Zinc</keyword>
<feature type="binding site" evidence="6">
    <location>
        <position position="983"/>
    </location>
    <ligand>
        <name>Zn(2+)</name>
        <dbReference type="ChEBI" id="CHEBI:29105"/>
    </ligand>
</feature>
<keyword evidence="2 6" id="KW-1003">Cell membrane</keyword>
<evidence type="ECO:0000256" key="2">
    <source>
        <dbReference type="ARBA" id="ARBA00022475"/>
    </source>
</evidence>
<dbReference type="InterPro" id="IPR018752">
    <property type="entry name" value="DabA"/>
</dbReference>
<protein>
    <recommendedName>
        <fullName evidence="6">Probable inorganic carbon transporter subunit DabA</fullName>
    </recommendedName>
</protein>
<dbReference type="EMBL" id="SSMQ01000038">
    <property type="protein sequence ID" value="TKD01649.1"/>
    <property type="molecule type" value="Genomic_DNA"/>
</dbReference>
<dbReference type="Pfam" id="PF10070">
    <property type="entry name" value="DabA"/>
    <property type="match status" value="1"/>
</dbReference>
<comment type="cofactor">
    <cofactor evidence="6">
        <name>Zn(2+)</name>
        <dbReference type="ChEBI" id="CHEBI:29105"/>
    </cofactor>
</comment>
<dbReference type="PANTHER" id="PTHR38344:SF1">
    <property type="entry name" value="INORGANIC CARBON TRANSPORTER SUBUNIT DABA-RELATED"/>
    <property type="match status" value="1"/>
</dbReference>
<comment type="similarity">
    <text evidence="6">Belongs to the inorganic carbon transporter (TC 9.A.2) DabA family.</text>
</comment>
<comment type="function">
    <text evidence="6">Part of an energy-coupled inorganic carbon pump.</text>
</comment>
<feature type="binding site" evidence="6">
    <location>
        <position position="776"/>
    </location>
    <ligand>
        <name>Zn(2+)</name>
        <dbReference type="ChEBI" id="CHEBI:29105"/>
    </ligand>
</feature>
<gene>
    <name evidence="6" type="primary">dabA</name>
    <name evidence="7" type="ORF">E8A74_30340</name>
</gene>
<evidence type="ECO:0000256" key="5">
    <source>
        <dbReference type="ARBA" id="ARBA00023136"/>
    </source>
</evidence>
<evidence type="ECO:0000313" key="7">
    <source>
        <dbReference type="EMBL" id="TKD01649.1"/>
    </source>
</evidence>
<dbReference type="GO" id="GO:0008270">
    <property type="term" value="F:zinc ion binding"/>
    <property type="evidence" value="ECO:0007669"/>
    <property type="project" value="UniProtKB-UniRule"/>
</dbReference>
<sequence length="1311" mass="145114">MRAMPSAVPRGISVESRKHLEHEIHHIAHVLPGQGPIETFIHHNTLHGFQHLHFEQAVVEARRVLGGRGYLPLDEYRRLYAIGRITDEDLERARRERNGAVEPEPLLRIGDRTVTTRDVERLALLHGLDPLEPGEGAEPRFGPNVFSVLRPELSAEAREHLLATAKREFEAALARIGRDFTVADLLADLLATPVPAAVLEEACLDGSTDESADPDAIPRALDTLGIPEDARAGYLDLVRDKLASGPAKNRPERWLEAEVRKVRRVLLAHFGVEGTLPAIAERMRRDPEGLAVLSLLRASLASFGLSDPFSPIHAENLTPEEPVGARIEALFERIEHLEAWGGPAIPLDAELAARVRDTVRAHLEERDGALGPHAGAATSEIARLCLTVVHDLGPDHLRRRGFEALRALESAFGGPPSSESLIAKLTTRDPRRQMMEHAARRWEEHIGKVGPETCHRDLLLALTGEDIHEKIHPQIMRVTMAFLDEGLAAWHVAGRSLGFYDAFRKMAEHDRFFELEDLPGARDALRELPPLAVDAILQSLERLGVPELHWGPYLRRICVGLPGLAGMVHWRETHPDYPAQRAHPIDLLQFLAVRLFYEVLFVRRASLRAFGHDGDVDAFRHYFSNHLPELLVRHALFLGELPDFLAERARALFEARSAGTAASDDGALLRLADMVFDLKQSAEHVNGGHSARHHAFRLFLLAQHLGISPGELRATSLEGATRLLAALDACDPDTLTPLWQCAYEIHYRDGVLEALTQNVRDHKPYAGRREAQIVFCMDDREESIRRHIEEMRPSYETFGVAGFFGVAIAYEALGAREAVPLCPIVATPAAQLCEVPRPEAMHAWASRSLRTRALAALRDVIREVTRNPVSSYFVIDILGFFSLFPVLGRLLFPRAFDRMSRRAKHAVLPAVETEVPLDREREKGTAPKQGSLQKTHFTVVEQADRVAALLRNIGLVRDFAPVVMLSGHGSESRNNPHLSAYDCGACGGKHGGPNARVFARMANDPEVRALVRERGIDIPDDTWFLGTEHNTATDEILYFDLGDVPHDVRPAVEKLRGVLQRARERSAHERCRKFESAPKNPTPARALRHVVGRAADLSQARPELGHATIAFAVIGPRSISQGVFLDRRSFLISYDPAIDPEGTILEGTLLAAGPVGAGINLEYYFSTVDNTTYGCGTKVPHNVAGLIGVMEGASGDLRTGLPRQMIEIHEPMRLQMLVVAKTEILGKIYEKQPAIRELVGNAWVHLIAMDPETGVCMSFQPGKGFIPWEPQDLPVKTVKASAAWYSGTLDFLPPAFIRPDEPPARGQAAHA</sequence>
<keyword evidence="1 6" id="KW-0813">Transport</keyword>
<feature type="binding site" evidence="6">
    <location>
        <position position="968"/>
    </location>
    <ligand>
        <name>Zn(2+)</name>
        <dbReference type="ChEBI" id="CHEBI:29105"/>
    </ligand>
</feature>
<dbReference type="PANTHER" id="PTHR38344">
    <property type="entry name" value="UPF0753 PROTEIN AQ_863"/>
    <property type="match status" value="1"/>
</dbReference>
<dbReference type="OrthoDB" id="9805101at2"/>
<keyword evidence="8" id="KW-1185">Reference proteome</keyword>
<comment type="caution">
    <text evidence="7">The sequence shown here is derived from an EMBL/GenBank/DDBJ whole genome shotgun (WGS) entry which is preliminary data.</text>
</comment>
<accession>A0A4U1J3F6</accession>
<dbReference type="Proteomes" id="UP000309215">
    <property type="component" value="Unassembled WGS sequence"/>
</dbReference>
<reference evidence="7 8" key="1">
    <citation type="submission" date="2019-04" db="EMBL/GenBank/DDBJ databases">
        <authorList>
            <person name="Li Y."/>
            <person name="Wang J."/>
        </authorList>
    </citation>
    <scope>NUCLEOTIDE SEQUENCE [LARGE SCALE GENOMIC DNA]</scope>
    <source>
        <strain evidence="7 8">DSM 14668</strain>
    </source>
</reference>
<evidence type="ECO:0000256" key="4">
    <source>
        <dbReference type="ARBA" id="ARBA00022833"/>
    </source>
</evidence>
<dbReference type="HAMAP" id="MF_01871">
    <property type="entry name" value="DabA"/>
    <property type="match status" value="1"/>
</dbReference>